<name>A0A4Z0BL29_9BURK</name>
<evidence type="ECO:0008006" key="4">
    <source>
        <dbReference type="Google" id="ProtNLM"/>
    </source>
</evidence>
<evidence type="ECO:0000313" key="2">
    <source>
        <dbReference type="EMBL" id="TFY99133.1"/>
    </source>
</evidence>
<gene>
    <name evidence="2" type="ORF">EZ313_21405</name>
</gene>
<evidence type="ECO:0000256" key="1">
    <source>
        <dbReference type="SAM" id="SignalP"/>
    </source>
</evidence>
<keyword evidence="1" id="KW-0732">Signal</keyword>
<organism evidence="2 3">
    <name type="scientific">Ramlibacter henchirensis</name>
    <dbReference type="NCBI Taxonomy" id="204072"/>
    <lineage>
        <taxon>Bacteria</taxon>
        <taxon>Pseudomonadati</taxon>
        <taxon>Pseudomonadota</taxon>
        <taxon>Betaproteobacteria</taxon>
        <taxon>Burkholderiales</taxon>
        <taxon>Comamonadaceae</taxon>
        <taxon>Ramlibacter</taxon>
    </lineage>
</organism>
<accession>A0A4Z0BL29</accession>
<feature type="signal peptide" evidence="1">
    <location>
        <begin position="1"/>
        <end position="28"/>
    </location>
</feature>
<proteinExistence type="predicted"/>
<keyword evidence="3" id="KW-1185">Reference proteome</keyword>
<evidence type="ECO:0000313" key="3">
    <source>
        <dbReference type="Proteomes" id="UP000298180"/>
    </source>
</evidence>
<feature type="non-terminal residue" evidence="2">
    <location>
        <position position="676"/>
    </location>
</feature>
<sequence>MKIRARCSPLRVLAFSGLSMLLATSAVRAEDVDLFLRNPLGDATRPNLLLIVDNAASNNSSITPLPNGSGNKKLDLIKDVLHILTNPLTSPYFPTCTVPSDPELPRVPDGCYTRAEVDDMVKNINMGLMLMNPSSGTKGGYVRSHIRPMNVTENRTKLWNTVKDGIPTANNAPYAKTMHEAYLYFGGKVAYAGFSSSVYDPDAKNGSNYRSPIGDVCQPNYIIYVGNGGPDSSEDGDSRTLLSDIGGVLSSDPIKFTPSNYQSNWLDEYARTMNRVDLVSSLTGDQKATTYTVAIQNPQDNNFNTQNQKSARALLQSAALAGGGEYALGEDGQSVLKAILSALRKMQPVNSVFAAVTLPVSVNVRGTFLNQVYMGQFRPDPNAKPRWPGNLKQYQIGLDAKLDPVLVDRNKKPVEDTAKGFLLPDITSFWTKNSNYWAFASGSSSDAPDGAVVEKGGAAQRMRADLATSTLRTNRKLYTCDGTCVAGAALSTVSFATGNSSSSGPSAANLGAADATERDALIEWIRGADNLEDENTDESNTDSRAYIHGDLLHSRPAVVNYNRTAGDRDVVVYYGSNDGIFRAVKGGQDDTDGYEKWGMVFPEFFKKLKRLRDNDELIDAAKPKPYFADGAVSVYQNDVNGDGKLVAADGDKVYLYVGMRRGGQLIYALDVSDPDT</sequence>
<dbReference type="EMBL" id="SMLM01000004">
    <property type="protein sequence ID" value="TFY99133.1"/>
    <property type="molecule type" value="Genomic_DNA"/>
</dbReference>
<dbReference type="Proteomes" id="UP000298180">
    <property type="component" value="Unassembled WGS sequence"/>
</dbReference>
<comment type="caution">
    <text evidence="2">The sequence shown here is derived from an EMBL/GenBank/DDBJ whole genome shotgun (WGS) entry which is preliminary data.</text>
</comment>
<dbReference type="AlphaFoldDB" id="A0A4Z0BL29"/>
<reference evidence="2 3" key="1">
    <citation type="submission" date="2019-03" db="EMBL/GenBank/DDBJ databases">
        <title>Ramlibacter henchirensis DSM 14656, whole genome shotgun sequence.</title>
        <authorList>
            <person name="Zhang X."/>
            <person name="Feng G."/>
            <person name="Zhu H."/>
        </authorList>
    </citation>
    <scope>NUCLEOTIDE SEQUENCE [LARGE SCALE GENOMIC DNA]</scope>
    <source>
        <strain evidence="2 3">DSM 14656</strain>
    </source>
</reference>
<feature type="chain" id="PRO_5021348003" description="PilC beta-propeller domain-containing protein" evidence="1">
    <location>
        <begin position="29"/>
        <end position="676"/>
    </location>
</feature>
<protein>
    <recommendedName>
        <fullName evidence="4">PilC beta-propeller domain-containing protein</fullName>
    </recommendedName>
</protein>